<keyword evidence="2" id="KW-1185">Reference proteome</keyword>
<comment type="caution">
    <text evidence="1">The sequence shown here is derived from an EMBL/GenBank/DDBJ whole genome shotgun (WGS) entry which is preliminary data.</text>
</comment>
<dbReference type="AlphaFoldDB" id="A0A1R3I0X9"/>
<dbReference type="Proteomes" id="UP000187203">
    <property type="component" value="Unassembled WGS sequence"/>
</dbReference>
<gene>
    <name evidence="1" type="ORF">COLO4_25630</name>
</gene>
<protein>
    <submittedName>
        <fullName evidence="1">Uncharacterized protein</fullName>
    </submittedName>
</protein>
<organism evidence="1 2">
    <name type="scientific">Corchorus olitorius</name>
    <dbReference type="NCBI Taxonomy" id="93759"/>
    <lineage>
        <taxon>Eukaryota</taxon>
        <taxon>Viridiplantae</taxon>
        <taxon>Streptophyta</taxon>
        <taxon>Embryophyta</taxon>
        <taxon>Tracheophyta</taxon>
        <taxon>Spermatophyta</taxon>
        <taxon>Magnoliopsida</taxon>
        <taxon>eudicotyledons</taxon>
        <taxon>Gunneridae</taxon>
        <taxon>Pentapetalae</taxon>
        <taxon>rosids</taxon>
        <taxon>malvids</taxon>
        <taxon>Malvales</taxon>
        <taxon>Malvaceae</taxon>
        <taxon>Grewioideae</taxon>
        <taxon>Apeibeae</taxon>
        <taxon>Corchorus</taxon>
    </lineage>
</organism>
<evidence type="ECO:0000313" key="1">
    <source>
        <dbReference type="EMBL" id="OMO76238.1"/>
    </source>
</evidence>
<proteinExistence type="predicted"/>
<reference evidence="2" key="1">
    <citation type="submission" date="2013-09" db="EMBL/GenBank/DDBJ databases">
        <title>Corchorus olitorius genome sequencing.</title>
        <authorList>
            <person name="Alam M."/>
            <person name="Haque M.S."/>
            <person name="Islam M.S."/>
            <person name="Emdad E.M."/>
            <person name="Islam M.M."/>
            <person name="Ahmed B."/>
            <person name="Halim A."/>
            <person name="Hossen Q.M.M."/>
            <person name="Hossain M.Z."/>
            <person name="Ahmed R."/>
            <person name="Khan M.M."/>
            <person name="Islam R."/>
            <person name="Rashid M.M."/>
            <person name="Khan S.A."/>
            <person name="Rahman M.S."/>
            <person name="Alam M."/>
            <person name="Yahiya A.S."/>
            <person name="Khan M.S."/>
            <person name="Azam M.S."/>
            <person name="Haque T."/>
            <person name="Lashkar M.Z.H."/>
            <person name="Akhand A.I."/>
            <person name="Morshed G."/>
            <person name="Roy S."/>
            <person name="Uddin K.S."/>
            <person name="Rabeya T."/>
            <person name="Hossain A.S."/>
            <person name="Chowdhury A."/>
            <person name="Snigdha A.R."/>
            <person name="Mortoza M.S."/>
            <person name="Matin S.A."/>
            <person name="Hoque S.M.E."/>
            <person name="Islam M.K."/>
            <person name="Roy D.K."/>
            <person name="Haider R."/>
            <person name="Moosa M.M."/>
            <person name="Elias S.M."/>
            <person name="Hasan A.M."/>
            <person name="Jahan S."/>
            <person name="Shafiuddin M."/>
            <person name="Mahmood N."/>
            <person name="Shommy N.S."/>
        </authorList>
    </citation>
    <scope>NUCLEOTIDE SEQUENCE [LARGE SCALE GENOMIC DNA]</scope>
    <source>
        <strain evidence="2">cv. O-4</strain>
    </source>
</reference>
<accession>A0A1R3I0X9</accession>
<dbReference type="EMBL" id="AWUE01019102">
    <property type="protein sequence ID" value="OMO76238.1"/>
    <property type="molecule type" value="Genomic_DNA"/>
</dbReference>
<sequence length="38" mass="4466">MAKEEKEMVDKVVIEVAKKEDELPKFDSWFAKLTKDPL</sequence>
<name>A0A1R3I0X9_9ROSI</name>
<evidence type="ECO:0000313" key="2">
    <source>
        <dbReference type="Proteomes" id="UP000187203"/>
    </source>
</evidence>